<name>A0AAX3SH41_9BURK</name>
<evidence type="ECO:0000313" key="1">
    <source>
        <dbReference type="EMBL" id="WFF79337.1"/>
    </source>
</evidence>
<dbReference type="EMBL" id="CP120956">
    <property type="protein sequence ID" value="WFF79337.1"/>
    <property type="molecule type" value="Genomic_DNA"/>
</dbReference>
<reference evidence="1" key="1">
    <citation type="submission" date="2023-03" db="EMBL/GenBank/DDBJ databases">
        <title>Synergistic degradation of erythromycin by symbiotic bacteria Ery-6A and Ery-6B and application in simulated water remediation.</title>
        <authorList>
            <person name="Xu S."/>
        </authorList>
    </citation>
    <scope>NUCLEOTIDE SEQUENCE</scope>
    <source>
        <strain evidence="1">Ery-6A</strain>
    </source>
</reference>
<organism evidence="1 2">
    <name type="scientific">Delftia tsuruhatensis</name>
    <dbReference type="NCBI Taxonomy" id="180282"/>
    <lineage>
        <taxon>Bacteria</taxon>
        <taxon>Pseudomonadati</taxon>
        <taxon>Pseudomonadota</taxon>
        <taxon>Betaproteobacteria</taxon>
        <taxon>Burkholderiales</taxon>
        <taxon>Comamonadaceae</taxon>
        <taxon>Delftia</taxon>
    </lineage>
</organism>
<sequence length="133" mass="14531">MAMNKKELAEMADLKRELAEARALRFTPLVERDLPAPDRSTSGMISGWDYNAYYMNAEQAWSESVAHGRGSAPKSSMSASQGARSLYSTKLLALKAMRNEMERKAARELAKVDALIEQEAAAQAAAKGEHGNV</sequence>
<accession>A0AAX3SH41</accession>
<proteinExistence type="predicted"/>
<dbReference type="RefSeq" id="WP_277848729.1">
    <property type="nucleotide sequence ID" value="NZ_CP120956.1"/>
</dbReference>
<dbReference type="AlphaFoldDB" id="A0AAX3SH41"/>
<protein>
    <submittedName>
        <fullName evidence="1">Uncharacterized protein</fullName>
    </submittedName>
</protein>
<dbReference type="Proteomes" id="UP001219066">
    <property type="component" value="Chromosome"/>
</dbReference>
<gene>
    <name evidence="1" type="ORF">PYR84_20625</name>
</gene>
<evidence type="ECO:0000313" key="2">
    <source>
        <dbReference type="Proteomes" id="UP001219066"/>
    </source>
</evidence>